<organism evidence="1 2">
    <name type="scientific">Gigaspora margarita</name>
    <dbReference type="NCBI Taxonomy" id="4874"/>
    <lineage>
        <taxon>Eukaryota</taxon>
        <taxon>Fungi</taxon>
        <taxon>Fungi incertae sedis</taxon>
        <taxon>Mucoromycota</taxon>
        <taxon>Glomeromycotina</taxon>
        <taxon>Glomeromycetes</taxon>
        <taxon>Diversisporales</taxon>
        <taxon>Gigasporaceae</taxon>
        <taxon>Gigaspora</taxon>
    </lineage>
</organism>
<proteinExistence type="predicted"/>
<reference evidence="1 2" key="1">
    <citation type="submission" date="2021-06" db="EMBL/GenBank/DDBJ databases">
        <authorList>
            <person name="Kallberg Y."/>
            <person name="Tangrot J."/>
            <person name="Rosling A."/>
        </authorList>
    </citation>
    <scope>NUCLEOTIDE SEQUENCE [LARGE SCALE GENOMIC DNA]</scope>
    <source>
        <strain evidence="1 2">120-4 pot B 10/14</strain>
    </source>
</reference>
<evidence type="ECO:0000313" key="1">
    <source>
        <dbReference type="EMBL" id="CAG8794816.1"/>
    </source>
</evidence>
<protein>
    <submittedName>
        <fullName evidence="1">14426_t:CDS:1</fullName>
    </submittedName>
</protein>
<dbReference type="EMBL" id="CAJVQB010020579">
    <property type="protein sequence ID" value="CAG8794816.1"/>
    <property type="molecule type" value="Genomic_DNA"/>
</dbReference>
<sequence length="77" mass="9091">THSEIKDLNYELSQLQDIYQLNYNSDDSETSNDKTNCQNSSENILLDDIDDNYFTLQQLKNFKKLFLMSNKILHNNV</sequence>
<accession>A0ABN7VRL7</accession>
<name>A0ABN7VRL7_GIGMA</name>
<gene>
    <name evidence="1" type="ORF">GMARGA_LOCUS21856</name>
</gene>
<evidence type="ECO:0000313" key="2">
    <source>
        <dbReference type="Proteomes" id="UP000789901"/>
    </source>
</evidence>
<keyword evidence="2" id="KW-1185">Reference proteome</keyword>
<feature type="non-terminal residue" evidence="1">
    <location>
        <position position="1"/>
    </location>
</feature>
<comment type="caution">
    <text evidence="1">The sequence shown here is derived from an EMBL/GenBank/DDBJ whole genome shotgun (WGS) entry which is preliminary data.</text>
</comment>
<dbReference type="Proteomes" id="UP000789901">
    <property type="component" value="Unassembled WGS sequence"/>
</dbReference>